<evidence type="ECO:0000256" key="5">
    <source>
        <dbReference type="ARBA" id="ARBA00047942"/>
    </source>
</evidence>
<dbReference type="AlphaFoldDB" id="A0A6C2TY29"/>
<dbReference type="GO" id="GO:0003676">
    <property type="term" value="F:nucleic acid binding"/>
    <property type="evidence" value="ECO:0007669"/>
    <property type="project" value="InterPro"/>
</dbReference>
<dbReference type="GO" id="GO:0009007">
    <property type="term" value="F:site-specific DNA-methyltransferase (adenine-specific) activity"/>
    <property type="evidence" value="ECO:0007669"/>
    <property type="project" value="UniProtKB-EC"/>
</dbReference>
<organism evidence="6 7">
    <name type="scientific">Pontiella desulfatans</name>
    <dbReference type="NCBI Taxonomy" id="2750659"/>
    <lineage>
        <taxon>Bacteria</taxon>
        <taxon>Pseudomonadati</taxon>
        <taxon>Kiritimatiellota</taxon>
        <taxon>Kiritimatiellia</taxon>
        <taxon>Kiritimatiellales</taxon>
        <taxon>Pontiellaceae</taxon>
        <taxon>Pontiella</taxon>
    </lineage>
</organism>
<dbReference type="InterPro" id="IPR029063">
    <property type="entry name" value="SAM-dependent_MTases_sf"/>
</dbReference>
<keyword evidence="7" id="KW-1185">Reference proteome</keyword>
<protein>
    <recommendedName>
        <fullName evidence="1">site-specific DNA-methyltransferase (adenine-specific)</fullName>
        <ecNumber evidence="1">2.1.1.72</ecNumber>
    </recommendedName>
</protein>
<dbReference type="PROSITE" id="PS00092">
    <property type="entry name" value="N6_MTASE"/>
    <property type="match status" value="1"/>
</dbReference>
<accession>A0A6C2TY29</accession>
<dbReference type="EC" id="2.1.1.72" evidence="1"/>
<evidence type="ECO:0000313" key="6">
    <source>
        <dbReference type="EMBL" id="VGO12251.1"/>
    </source>
</evidence>
<dbReference type="Proteomes" id="UP000366872">
    <property type="component" value="Unassembled WGS sequence"/>
</dbReference>
<dbReference type="GO" id="GO:0032259">
    <property type="term" value="P:methylation"/>
    <property type="evidence" value="ECO:0007669"/>
    <property type="project" value="UniProtKB-KW"/>
</dbReference>
<dbReference type="GO" id="GO:0009307">
    <property type="term" value="P:DNA restriction-modification system"/>
    <property type="evidence" value="ECO:0007669"/>
    <property type="project" value="InterPro"/>
</dbReference>
<gene>
    <name evidence="6" type="ORF">PDESU_00802</name>
</gene>
<proteinExistence type="predicted"/>
<dbReference type="Pfam" id="PF02086">
    <property type="entry name" value="MethyltransfD12"/>
    <property type="match status" value="1"/>
</dbReference>
<reference evidence="6 7" key="1">
    <citation type="submission" date="2019-04" db="EMBL/GenBank/DDBJ databases">
        <authorList>
            <person name="Van Vliet M D."/>
        </authorList>
    </citation>
    <scope>NUCLEOTIDE SEQUENCE [LARGE SCALE GENOMIC DNA]</scope>
    <source>
        <strain evidence="6 7">F1</strain>
    </source>
</reference>
<comment type="catalytic activity">
    <reaction evidence="5">
        <text>a 2'-deoxyadenosine in DNA + S-adenosyl-L-methionine = an N(6)-methyl-2'-deoxyadenosine in DNA + S-adenosyl-L-homocysteine + H(+)</text>
        <dbReference type="Rhea" id="RHEA:15197"/>
        <dbReference type="Rhea" id="RHEA-COMP:12418"/>
        <dbReference type="Rhea" id="RHEA-COMP:12419"/>
        <dbReference type="ChEBI" id="CHEBI:15378"/>
        <dbReference type="ChEBI" id="CHEBI:57856"/>
        <dbReference type="ChEBI" id="CHEBI:59789"/>
        <dbReference type="ChEBI" id="CHEBI:90615"/>
        <dbReference type="ChEBI" id="CHEBI:90616"/>
        <dbReference type="EC" id="2.1.1.72"/>
    </reaction>
</comment>
<evidence type="ECO:0000256" key="1">
    <source>
        <dbReference type="ARBA" id="ARBA00011900"/>
    </source>
</evidence>
<keyword evidence="4" id="KW-0949">S-adenosyl-L-methionine</keyword>
<evidence type="ECO:0000256" key="2">
    <source>
        <dbReference type="ARBA" id="ARBA00022603"/>
    </source>
</evidence>
<dbReference type="InterPro" id="IPR002052">
    <property type="entry name" value="DNA_methylase_N6_adenine_CS"/>
</dbReference>
<evidence type="ECO:0000256" key="3">
    <source>
        <dbReference type="ARBA" id="ARBA00022679"/>
    </source>
</evidence>
<evidence type="ECO:0000256" key="4">
    <source>
        <dbReference type="ARBA" id="ARBA00022691"/>
    </source>
</evidence>
<keyword evidence="2" id="KW-0489">Methyltransferase</keyword>
<dbReference type="InterPro" id="IPR012327">
    <property type="entry name" value="MeTrfase_D12"/>
</dbReference>
<dbReference type="EMBL" id="CAAHFG010000001">
    <property type="protein sequence ID" value="VGO12251.1"/>
    <property type="molecule type" value="Genomic_DNA"/>
</dbReference>
<sequence>MLPWMQNHLSGLEYGSVLDLFGGTGSVSFMFKQMGKRVVYNDHLQFNHLIGKALIENDNVHFPEAEINNLFTGVPETDFIRNNFKGIYYTEDENCELEVVAGNIRKLRAGSYKQALAYYALFQACLVKRPFNLFHRANLSIRLAKVDRNFGNKTTWERPFEELMTRYIKEINSAVFVGKEKCRSTCFDALDAPVNVDLVYIDPPYLFNTRGNETSDYLRCYHFLEGLARFSEWESLIDRETINFRMAPEQKNRWIDKESIYESYDLLFEKFRDSIIAISYKKGGIPSVEFLRKQLKRHGRRVSTKTCHYKYALNHQNGNASKNREVLFIAE</sequence>
<evidence type="ECO:0000313" key="7">
    <source>
        <dbReference type="Proteomes" id="UP000366872"/>
    </source>
</evidence>
<name>A0A6C2TY29_PONDE</name>
<dbReference type="SUPFAM" id="SSF53335">
    <property type="entry name" value="S-adenosyl-L-methionine-dependent methyltransferases"/>
    <property type="match status" value="1"/>
</dbReference>
<keyword evidence="3" id="KW-0808">Transferase</keyword>